<dbReference type="GO" id="GO:0003677">
    <property type="term" value="F:DNA binding"/>
    <property type="evidence" value="ECO:0007669"/>
    <property type="project" value="UniProtKB-KW"/>
</dbReference>
<dbReference type="InterPro" id="IPR036390">
    <property type="entry name" value="WH_DNA-bd_sf"/>
</dbReference>
<organism evidence="6 7">
    <name type="scientific">Novosphingobium capsulatum</name>
    <dbReference type="NCBI Taxonomy" id="13688"/>
    <lineage>
        <taxon>Bacteria</taxon>
        <taxon>Pseudomonadati</taxon>
        <taxon>Pseudomonadota</taxon>
        <taxon>Alphaproteobacteria</taxon>
        <taxon>Sphingomonadales</taxon>
        <taxon>Sphingomonadaceae</taxon>
        <taxon>Novosphingobium</taxon>
    </lineage>
</organism>
<dbReference type="SUPFAM" id="SSF46785">
    <property type="entry name" value="Winged helix' DNA-binding domain"/>
    <property type="match status" value="1"/>
</dbReference>
<dbReference type="InterPro" id="IPR000847">
    <property type="entry name" value="LysR_HTH_N"/>
</dbReference>
<evidence type="ECO:0000256" key="3">
    <source>
        <dbReference type="ARBA" id="ARBA00023125"/>
    </source>
</evidence>
<evidence type="ECO:0000313" key="6">
    <source>
        <dbReference type="EMBL" id="MDR6509878.1"/>
    </source>
</evidence>
<evidence type="ECO:0000313" key="7">
    <source>
        <dbReference type="Proteomes" id="UP001184150"/>
    </source>
</evidence>
<dbReference type="Gene3D" id="3.40.190.290">
    <property type="match status" value="1"/>
</dbReference>
<evidence type="ECO:0000256" key="2">
    <source>
        <dbReference type="ARBA" id="ARBA00023015"/>
    </source>
</evidence>
<dbReference type="PROSITE" id="PS50931">
    <property type="entry name" value="HTH_LYSR"/>
    <property type="match status" value="1"/>
</dbReference>
<proteinExistence type="inferred from homology"/>
<comment type="similarity">
    <text evidence="1">Belongs to the LysR transcriptional regulatory family.</text>
</comment>
<evidence type="ECO:0000259" key="5">
    <source>
        <dbReference type="PROSITE" id="PS50931"/>
    </source>
</evidence>
<dbReference type="Pfam" id="PF00126">
    <property type="entry name" value="HTH_1"/>
    <property type="match status" value="1"/>
</dbReference>
<keyword evidence="3 6" id="KW-0238">DNA-binding</keyword>
<protein>
    <submittedName>
        <fullName evidence="6">DNA-binding transcriptional LysR family regulator</fullName>
    </submittedName>
</protein>
<name>A0ABU1MI77_9SPHN</name>
<dbReference type="Gene3D" id="1.10.10.10">
    <property type="entry name" value="Winged helix-like DNA-binding domain superfamily/Winged helix DNA-binding domain"/>
    <property type="match status" value="1"/>
</dbReference>
<keyword evidence="7" id="KW-1185">Reference proteome</keyword>
<sequence>MRIRQWDDLRIFLEVARHGRLTGAARALGLDHSTVSRRLDGLESGLGARLVDRSPSGARLTEAGRALLLHAERIEAETHAADSALGGVDTELTGTVRVATPAAFGTYLVAPRIPLFMARHPRIELELAPETRAVSLSQREADLAVTLKRPPRGRLYARQLAAFTVGFYAAPAYLEQHGVPSSVAELSQHRLISYIDDLIDWPELRYLDEVAPGVQAQFRCTSATVQLAAVQAGGGIGLLHTFAADGDPGLVRVLPDVAVPRAYWLVVHAELRRLPRVRAVAEFLEEAAHAAGYEAARNAK</sequence>
<dbReference type="PANTHER" id="PTHR30537:SF3">
    <property type="entry name" value="TRANSCRIPTIONAL REGULATORY PROTEIN"/>
    <property type="match status" value="1"/>
</dbReference>
<gene>
    <name evidence="6" type="ORF">J2792_000718</name>
</gene>
<dbReference type="InterPro" id="IPR058163">
    <property type="entry name" value="LysR-type_TF_proteobact-type"/>
</dbReference>
<dbReference type="SUPFAM" id="SSF53850">
    <property type="entry name" value="Periplasmic binding protein-like II"/>
    <property type="match status" value="1"/>
</dbReference>
<accession>A0ABU1MI77</accession>
<dbReference type="Pfam" id="PF03466">
    <property type="entry name" value="LysR_substrate"/>
    <property type="match status" value="1"/>
</dbReference>
<dbReference type="Proteomes" id="UP001184150">
    <property type="component" value="Unassembled WGS sequence"/>
</dbReference>
<reference evidence="6 7" key="1">
    <citation type="submission" date="2023-07" db="EMBL/GenBank/DDBJ databases">
        <title>Sorghum-associated microbial communities from plants grown in Nebraska, USA.</title>
        <authorList>
            <person name="Schachtman D."/>
        </authorList>
    </citation>
    <scope>NUCLEOTIDE SEQUENCE [LARGE SCALE GENOMIC DNA]</scope>
    <source>
        <strain evidence="6 7">DS1027</strain>
    </source>
</reference>
<comment type="caution">
    <text evidence="6">The sequence shown here is derived from an EMBL/GenBank/DDBJ whole genome shotgun (WGS) entry which is preliminary data.</text>
</comment>
<dbReference type="RefSeq" id="WP_309804413.1">
    <property type="nucleotide sequence ID" value="NZ_JAVDRD010000001.1"/>
</dbReference>
<dbReference type="PANTHER" id="PTHR30537">
    <property type="entry name" value="HTH-TYPE TRANSCRIPTIONAL REGULATOR"/>
    <property type="match status" value="1"/>
</dbReference>
<dbReference type="EMBL" id="JAVDRD010000001">
    <property type="protein sequence ID" value="MDR6509878.1"/>
    <property type="molecule type" value="Genomic_DNA"/>
</dbReference>
<keyword evidence="4" id="KW-0804">Transcription</keyword>
<dbReference type="CDD" id="cd08422">
    <property type="entry name" value="PBP2_CrgA_like"/>
    <property type="match status" value="1"/>
</dbReference>
<dbReference type="InterPro" id="IPR036388">
    <property type="entry name" value="WH-like_DNA-bd_sf"/>
</dbReference>
<feature type="domain" description="HTH lysR-type" evidence="5">
    <location>
        <begin position="1"/>
        <end position="61"/>
    </location>
</feature>
<keyword evidence="2" id="KW-0805">Transcription regulation</keyword>
<dbReference type="InterPro" id="IPR005119">
    <property type="entry name" value="LysR_subst-bd"/>
</dbReference>
<evidence type="ECO:0000256" key="1">
    <source>
        <dbReference type="ARBA" id="ARBA00009437"/>
    </source>
</evidence>
<evidence type="ECO:0000256" key="4">
    <source>
        <dbReference type="ARBA" id="ARBA00023163"/>
    </source>
</evidence>